<protein>
    <submittedName>
        <fullName evidence="1">Uncharacterized protein</fullName>
    </submittedName>
</protein>
<evidence type="ECO:0000313" key="1">
    <source>
        <dbReference type="EMBL" id="GAG30129.1"/>
    </source>
</evidence>
<dbReference type="EMBL" id="BARS01046514">
    <property type="protein sequence ID" value="GAG30129.1"/>
    <property type="molecule type" value="Genomic_DNA"/>
</dbReference>
<dbReference type="AlphaFoldDB" id="X0WGR4"/>
<reference evidence="1" key="1">
    <citation type="journal article" date="2014" name="Front. Microbiol.">
        <title>High frequency of phylogenetically diverse reductive dehalogenase-homologous genes in deep subseafloor sedimentary metagenomes.</title>
        <authorList>
            <person name="Kawai M."/>
            <person name="Futagami T."/>
            <person name="Toyoda A."/>
            <person name="Takaki Y."/>
            <person name="Nishi S."/>
            <person name="Hori S."/>
            <person name="Arai W."/>
            <person name="Tsubouchi T."/>
            <person name="Morono Y."/>
            <person name="Uchiyama I."/>
            <person name="Ito T."/>
            <person name="Fujiyama A."/>
            <person name="Inagaki F."/>
            <person name="Takami H."/>
        </authorList>
    </citation>
    <scope>NUCLEOTIDE SEQUENCE</scope>
    <source>
        <strain evidence="1">Expedition CK06-06</strain>
    </source>
</reference>
<organism evidence="1">
    <name type="scientific">marine sediment metagenome</name>
    <dbReference type="NCBI Taxonomy" id="412755"/>
    <lineage>
        <taxon>unclassified sequences</taxon>
        <taxon>metagenomes</taxon>
        <taxon>ecological metagenomes</taxon>
    </lineage>
</organism>
<proteinExistence type="predicted"/>
<name>X0WGR4_9ZZZZ</name>
<accession>X0WGR4</accession>
<sequence>MSENIPEWITNLALDIYKVIQQYKAMPHFHEMVNKWAENREAEIDKLKTWNEQRRLHFEQTVAHDPRLQDEKAGPPEQGWQFENHPQHTEKKIESGWQRRHNIIHGWVPRELSNSIKPEITLLLPLSRDHELALTEKYTVLAAVYDYGRKGTQEIPPWQWPDLNLDQSEEALSDAKKSLFFESLCD</sequence>
<feature type="non-terminal residue" evidence="1">
    <location>
        <position position="186"/>
    </location>
</feature>
<comment type="caution">
    <text evidence="1">The sequence shown here is derived from an EMBL/GenBank/DDBJ whole genome shotgun (WGS) entry which is preliminary data.</text>
</comment>
<gene>
    <name evidence="1" type="ORF">S01H1_70010</name>
</gene>